<organism evidence="1">
    <name type="scientific">Anguilla anguilla</name>
    <name type="common">European freshwater eel</name>
    <name type="synonym">Muraena anguilla</name>
    <dbReference type="NCBI Taxonomy" id="7936"/>
    <lineage>
        <taxon>Eukaryota</taxon>
        <taxon>Metazoa</taxon>
        <taxon>Chordata</taxon>
        <taxon>Craniata</taxon>
        <taxon>Vertebrata</taxon>
        <taxon>Euteleostomi</taxon>
        <taxon>Actinopterygii</taxon>
        <taxon>Neopterygii</taxon>
        <taxon>Teleostei</taxon>
        <taxon>Anguilliformes</taxon>
        <taxon>Anguillidae</taxon>
        <taxon>Anguilla</taxon>
    </lineage>
</organism>
<dbReference type="EMBL" id="GBXM01039423">
    <property type="protein sequence ID" value="JAH69154.1"/>
    <property type="molecule type" value="Transcribed_RNA"/>
</dbReference>
<dbReference type="EMBL" id="GBXM01029620">
    <property type="protein sequence ID" value="JAH78957.1"/>
    <property type="molecule type" value="Transcribed_RNA"/>
</dbReference>
<name>A0A0E9VPI9_ANGAN</name>
<evidence type="ECO:0000313" key="1">
    <source>
        <dbReference type="EMBL" id="JAH79260.1"/>
    </source>
</evidence>
<reference evidence="1" key="2">
    <citation type="journal article" date="2015" name="Fish Shellfish Immunol.">
        <title>Early steps in the European eel (Anguilla anguilla)-Vibrio vulnificus interaction in the gills: Role of the RtxA13 toxin.</title>
        <authorList>
            <person name="Callol A."/>
            <person name="Pajuelo D."/>
            <person name="Ebbesson L."/>
            <person name="Teles M."/>
            <person name="MacKenzie S."/>
            <person name="Amaro C."/>
        </authorList>
    </citation>
    <scope>NUCLEOTIDE SEQUENCE</scope>
</reference>
<dbReference type="EMBL" id="GBXM01045526">
    <property type="protein sequence ID" value="JAH63051.1"/>
    <property type="molecule type" value="Transcribed_RNA"/>
</dbReference>
<dbReference type="EMBL" id="GBXM01042529">
    <property type="protein sequence ID" value="JAH66048.1"/>
    <property type="molecule type" value="Transcribed_RNA"/>
</dbReference>
<dbReference type="AlphaFoldDB" id="A0A0E9VPI9"/>
<protein>
    <submittedName>
        <fullName evidence="1">Uncharacterized protein</fullName>
    </submittedName>
</protein>
<accession>A0A0E9VPI9</accession>
<sequence>MQPERFSALLTHNKLHVSVSKDSEPKEFLHKLLRATSKSHAENFLLLIFN</sequence>
<dbReference type="EMBL" id="GBXM01029317">
    <property type="protein sequence ID" value="JAH79260.1"/>
    <property type="molecule type" value="Transcribed_RNA"/>
</dbReference>
<reference evidence="1" key="1">
    <citation type="submission" date="2014-11" db="EMBL/GenBank/DDBJ databases">
        <authorList>
            <person name="Amaro Gonzalez C."/>
        </authorList>
    </citation>
    <scope>NUCLEOTIDE SEQUENCE</scope>
</reference>
<proteinExistence type="predicted"/>